<proteinExistence type="predicted"/>
<comment type="caution">
    <text evidence="1">The sequence shown here is derived from an EMBL/GenBank/DDBJ whole genome shotgun (WGS) entry which is preliminary data.</text>
</comment>
<reference evidence="1 2" key="1">
    <citation type="submission" date="2024-02" db="EMBL/GenBank/DDBJ databases">
        <authorList>
            <person name="Chen Y."/>
            <person name="Shah S."/>
            <person name="Dougan E. K."/>
            <person name="Thang M."/>
            <person name="Chan C."/>
        </authorList>
    </citation>
    <scope>NUCLEOTIDE SEQUENCE [LARGE SCALE GENOMIC DNA]</scope>
</reference>
<protein>
    <submittedName>
        <fullName evidence="1">Uncharacterized protein</fullName>
    </submittedName>
</protein>
<keyword evidence="2" id="KW-1185">Reference proteome</keyword>
<dbReference type="EMBL" id="CAXAMM010044129">
    <property type="protein sequence ID" value="CAK9113381.1"/>
    <property type="molecule type" value="Genomic_DNA"/>
</dbReference>
<name>A0ABP0SLU7_9DINO</name>
<organism evidence="1 2">
    <name type="scientific">Durusdinium trenchii</name>
    <dbReference type="NCBI Taxonomy" id="1381693"/>
    <lineage>
        <taxon>Eukaryota</taxon>
        <taxon>Sar</taxon>
        <taxon>Alveolata</taxon>
        <taxon>Dinophyceae</taxon>
        <taxon>Suessiales</taxon>
        <taxon>Symbiodiniaceae</taxon>
        <taxon>Durusdinium</taxon>
    </lineage>
</organism>
<gene>
    <name evidence="1" type="ORF">SCF082_LOCUS52553</name>
</gene>
<evidence type="ECO:0000313" key="1">
    <source>
        <dbReference type="EMBL" id="CAK9113381.1"/>
    </source>
</evidence>
<dbReference type="Proteomes" id="UP001642464">
    <property type="component" value="Unassembled WGS sequence"/>
</dbReference>
<evidence type="ECO:0000313" key="2">
    <source>
        <dbReference type="Proteomes" id="UP001642464"/>
    </source>
</evidence>
<sequence length="84" mass="9443">MTMASEPLHADVDFDQPLLAFPREFLAQQKEADFFNELGMEPEYRAPRVLDKDKGPSVSSLLDEGEALHGTSSFCRGIYQHGKK</sequence>
<accession>A0ABP0SLU7</accession>